<dbReference type="STRING" id="29920.A0A329RJ01"/>
<keyword evidence="1" id="KW-0511">Multifunctional enzyme</keyword>
<evidence type="ECO:0000259" key="2">
    <source>
        <dbReference type="Pfam" id="PF17919"/>
    </source>
</evidence>
<comment type="caution">
    <text evidence="3">The sequence shown here is derived from an EMBL/GenBank/DDBJ whole genome shotgun (WGS) entry which is preliminary data.</text>
</comment>
<dbReference type="PANTHER" id="PTHR37984:SF5">
    <property type="entry name" value="PROTEIN NYNRIN-LIKE"/>
    <property type="match status" value="1"/>
</dbReference>
<dbReference type="EMBL" id="MJFZ01001086">
    <property type="protein sequence ID" value="RAW23312.1"/>
    <property type="molecule type" value="Genomic_DNA"/>
</dbReference>
<dbReference type="AlphaFoldDB" id="A0A329RJ01"/>
<dbReference type="Gene3D" id="3.30.70.270">
    <property type="match status" value="1"/>
</dbReference>
<evidence type="ECO:0000313" key="4">
    <source>
        <dbReference type="Proteomes" id="UP000251314"/>
    </source>
</evidence>
<reference evidence="3 4" key="1">
    <citation type="submission" date="2018-01" db="EMBL/GenBank/DDBJ databases">
        <title>Draft genome of the strawberry crown rot pathogen Phytophthora cactorum.</title>
        <authorList>
            <person name="Armitage A.D."/>
            <person name="Lysoe E."/>
            <person name="Nellist C.F."/>
            <person name="Harrison R.J."/>
            <person name="Brurberg M.B."/>
        </authorList>
    </citation>
    <scope>NUCLEOTIDE SEQUENCE [LARGE SCALE GENOMIC DNA]</scope>
    <source>
        <strain evidence="3 4">10300</strain>
    </source>
</reference>
<sequence>MKSRNIEYHREALRKTLEILRDNKLFVKLSKCVLCAEEIPCFCDFVGRIGVRIDPDKVQTVKDWPTLTATIFTLLKKKDKRNVKIHFSSEQLKSFKKLKRRLCSPSVLNLTDFSQPMYFRTDASKFAVGCVLFRAVCLDNPPIIETDHKSIEALFTQKMTNHRLARCRSPDLQPETKFFHDLSVTSSDDTSFSLVISEVTTDTELITNTTKTYGKDRDTQGIFAAIKQRTANLSPKDKSQHLKKYRCYSTANGLLWYQSPSDDVPRAVVPNNVKLRHSIISEGHGSNYGSHPGVERTYLALA</sequence>
<organism evidence="3 4">
    <name type="scientific">Phytophthora cactorum</name>
    <dbReference type="NCBI Taxonomy" id="29920"/>
    <lineage>
        <taxon>Eukaryota</taxon>
        <taxon>Sar</taxon>
        <taxon>Stramenopiles</taxon>
        <taxon>Oomycota</taxon>
        <taxon>Peronosporomycetes</taxon>
        <taxon>Peronosporales</taxon>
        <taxon>Peronosporaceae</taxon>
        <taxon>Phytophthora</taxon>
    </lineage>
</organism>
<dbReference type="VEuPathDB" id="FungiDB:PC110_g20251"/>
<dbReference type="Pfam" id="PF17919">
    <property type="entry name" value="RT_RNaseH_2"/>
    <property type="match status" value="1"/>
</dbReference>
<keyword evidence="4" id="KW-1185">Reference proteome</keyword>
<evidence type="ECO:0000313" key="3">
    <source>
        <dbReference type="EMBL" id="RAW23312.1"/>
    </source>
</evidence>
<proteinExistence type="predicted"/>
<evidence type="ECO:0000256" key="1">
    <source>
        <dbReference type="ARBA" id="ARBA00023268"/>
    </source>
</evidence>
<gene>
    <name evidence="3" type="ORF">PC110_g20251</name>
</gene>
<feature type="domain" description="Reverse transcriptase/retrotransposon-derived protein RNase H-like" evidence="2">
    <location>
        <begin position="88"/>
        <end position="133"/>
    </location>
</feature>
<dbReference type="GO" id="GO:0003824">
    <property type="term" value="F:catalytic activity"/>
    <property type="evidence" value="ECO:0007669"/>
    <property type="project" value="UniProtKB-KW"/>
</dbReference>
<dbReference type="OrthoDB" id="111859at2759"/>
<dbReference type="InterPro" id="IPR043128">
    <property type="entry name" value="Rev_trsase/Diguanyl_cyclase"/>
</dbReference>
<dbReference type="InterPro" id="IPR050951">
    <property type="entry name" value="Retrovirus_Pol_polyprotein"/>
</dbReference>
<dbReference type="Proteomes" id="UP000251314">
    <property type="component" value="Unassembled WGS sequence"/>
</dbReference>
<dbReference type="InterPro" id="IPR043502">
    <property type="entry name" value="DNA/RNA_pol_sf"/>
</dbReference>
<name>A0A329RJ01_9STRA</name>
<dbReference type="PANTHER" id="PTHR37984">
    <property type="entry name" value="PROTEIN CBG26694"/>
    <property type="match status" value="1"/>
</dbReference>
<dbReference type="InterPro" id="IPR041577">
    <property type="entry name" value="RT_RNaseH_2"/>
</dbReference>
<accession>A0A329RJ01</accession>
<dbReference type="Gene3D" id="1.10.340.70">
    <property type="match status" value="1"/>
</dbReference>
<dbReference type="SUPFAM" id="SSF56672">
    <property type="entry name" value="DNA/RNA polymerases"/>
    <property type="match status" value="1"/>
</dbReference>
<protein>
    <recommendedName>
        <fullName evidence="2">Reverse transcriptase/retrotransposon-derived protein RNase H-like domain-containing protein</fullName>
    </recommendedName>
</protein>